<name>A0A4V2G551_9BACT</name>
<dbReference type="EMBL" id="SHKW01000001">
    <property type="protein sequence ID" value="RZU43536.1"/>
    <property type="molecule type" value="Genomic_DNA"/>
</dbReference>
<dbReference type="OrthoDB" id="117854at2"/>
<feature type="signal peptide" evidence="2">
    <location>
        <begin position="1"/>
        <end position="20"/>
    </location>
</feature>
<accession>A0A4V2G551</accession>
<gene>
    <name evidence="3" type="ORF">BDD14_5205</name>
</gene>
<proteinExistence type="predicted"/>
<dbReference type="Proteomes" id="UP000292958">
    <property type="component" value="Unassembled WGS sequence"/>
</dbReference>
<keyword evidence="2" id="KW-0732">Signal</keyword>
<comment type="caution">
    <text evidence="3">The sequence shown here is derived from an EMBL/GenBank/DDBJ whole genome shotgun (WGS) entry which is preliminary data.</text>
</comment>
<sequence>MRRLALSLLVFSLLAPCALAQRGEAPLSEGEIEQLRDSAYIANDRVVVFIKLIDSRIKSLQDMYAKPRRPGREQDTHDLLEQFTSLADELSDNLDDYGPRHRDIRKALPKLIEATERWATAIKSPPDNDLYNVSRRIALESVQDLKGQASEMIEEQKAWFAAHPPQKKQNPADADMAPR</sequence>
<evidence type="ECO:0000256" key="1">
    <source>
        <dbReference type="SAM" id="MobiDB-lite"/>
    </source>
</evidence>
<evidence type="ECO:0000313" key="3">
    <source>
        <dbReference type="EMBL" id="RZU43536.1"/>
    </source>
</evidence>
<evidence type="ECO:0000313" key="4">
    <source>
        <dbReference type="Proteomes" id="UP000292958"/>
    </source>
</evidence>
<feature type="chain" id="PRO_5020721990" evidence="2">
    <location>
        <begin position="21"/>
        <end position="179"/>
    </location>
</feature>
<dbReference type="AlphaFoldDB" id="A0A4V2G551"/>
<dbReference type="RefSeq" id="WP_130422169.1">
    <property type="nucleotide sequence ID" value="NZ_SHKW01000001.1"/>
</dbReference>
<organism evidence="3 4">
    <name type="scientific">Edaphobacter modestus</name>
    <dbReference type="NCBI Taxonomy" id="388466"/>
    <lineage>
        <taxon>Bacteria</taxon>
        <taxon>Pseudomonadati</taxon>
        <taxon>Acidobacteriota</taxon>
        <taxon>Terriglobia</taxon>
        <taxon>Terriglobales</taxon>
        <taxon>Acidobacteriaceae</taxon>
        <taxon>Edaphobacter</taxon>
    </lineage>
</organism>
<reference evidence="3 4" key="1">
    <citation type="submission" date="2019-02" db="EMBL/GenBank/DDBJ databases">
        <title>Genomic Encyclopedia of Archaeal and Bacterial Type Strains, Phase II (KMG-II): from individual species to whole genera.</title>
        <authorList>
            <person name="Goeker M."/>
        </authorList>
    </citation>
    <scope>NUCLEOTIDE SEQUENCE [LARGE SCALE GENOMIC DNA]</scope>
    <source>
        <strain evidence="3 4">DSM 18101</strain>
    </source>
</reference>
<protein>
    <submittedName>
        <fullName evidence="3">Uncharacterized protein</fullName>
    </submittedName>
</protein>
<feature type="region of interest" description="Disordered" evidence="1">
    <location>
        <begin position="160"/>
        <end position="179"/>
    </location>
</feature>
<evidence type="ECO:0000256" key="2">
    <source>
        <dbReference type="SAM" id="SignalP"/>
    </source>
</evidence>
<keyword evidence="4" id="KW-1185">Reference proteome</keyword>